<feature type="region of interest" description="Disordered" evidence="1">
    <location>
        <begin position="71"/>
        <end position="130"/>
    </location>
</feature>
<reference evidence="3 4" key="1">
    <citation type="journal article" date="2016" name="Nat. Commun.">
        <title>Thousands of microbial genomes shed light on interconnected biogeochemical processes in an aquifer system.</title>
        <authorList>
            <person name="Anantharaman K."/>
            <person name="Brown C.T."/>
            <person name="Hug L.A."/>
            <person name="Sharon I."/>
            <person name="Castelle C.J."/>
            <person name="Probst A.J."/>
            <person name="Thomas B.C."/>
            <person name="Singh A."/>
            <person name="Wilkins M.J."/>
            <person name="Karaoz U."/>
            <person name="Brodie E.L."/>
            <person name="Williams K.H."/>
            <person name="Hubbard S.S."/>
            <person name="Banfield J.F."/>
        </authorList>
    </citation>
    <scope>NUCLEOTIDE SEQUENCE [LARGE SCALE GENOMIC DNA]</scope>
</reference>
<feature type="compositionally biased region" description="Low complexity" evidence="1">
    <location>
        <begin position="116"/>
        <end position="130"/>
    </location>
</feature>
<name>A0A1F7J5R6_9BACT</name>
<accession>A0A1F7J5R6</accession>
<keyword evidence="2" id="KW-0472">Membrane</keyword>
<sequence length="238" mass="25023">MQSFFDLLKKPFIYLKSLLVKLLELLHIKFLFHSEKNRATTFFTFLSIILFIFLLIPVEADQYDIPEVKGASTEVTPTPTHTPTPTPTPKAKVTPTPTPTTAPIAPTATPTPTPTPGSSSSGNSSSSTNPTTTLTINLSVKTSTCAAALSDPGKFNLLIDGEIKGDGANKGDEGSTGAVTVSQGNHTISQEAAAGTSLDDYDTSVCGGSGDVTVALNENKVCEIKNTKKPASTCSEQM</sequence>
<gene>
    <name evidence="3" type="ORF">A3B50_01625</name>
</gene>
<evidence type="ECO:0000313" key="4">
    <source>
        <dbReference type="Proteomes" id="UP000178558"/>
    </source>
</evidence>
<keyword evidence="2" id="KW-0812">Transmembrane</keyword>
<comment type="caution">
    <text evidence="3">The sequence shown here is derived from an EMBL/GenBank/DDBJ whole genome shotgun (WGS) entry which is preliminary data.</text>
</comment>
<feature type="transmembrane region" description="Helical" evidence="2">
    <location>
        <begin position="39"/>
        <end position="58"/>
    </location>
</feature>
<keyword evidence="2" id="KW-1133">Transmembrane helix</keyword>
<evidence type="ECO:0000256" key="1">
    <source>
        <dbReference type="SAM" id="MobiDB-lite"/>
    </source>
</evidence>
<protein>
    <submittedName>
        <fullName evidence="3">Uncharacterized protein</fullName>
    </submittedName>
</protein>
<dbReference type="Proteomes" id="UP000178558">
    <property type="component" value="Unassembled WGS sequence"/>
</dbReference>
<evidence type="ECO:0000256" key="2">
    <source>
        <dbReference type="SAM" id="Phobius"/>
    </source>
</evidence>
<dbReference type="EMBL" id="MGAQ01000010">
    <property type="protein sequence ID" value="OGK50954.1"/>
    <property type="molecule type" value="Genomic_DNA"/>
</dbReference>
<organism evidence="3 4">
    <name type="scientific">Candidatus Roizmanbacteria bacterium RIFCSPLOWO2_01_FULL_40_42</name>
    <dbReference type="NCBI Taxonomy" id="1802066"/>
    <lineage>
        <taxon>Bacteria</taxon>
        <taxon>Candidatus Roizmaniibacteriota</taxon>
    </lineage>
</organism>
<feature type="compositionally biased region" description="Low complexity" evidence="1">
    <location>
        <begin position="89"/>
        <end position="108"/>
    </location>
</feature>
<dbReference type="AlphaFoldDB" id="A0A1F7J5R6"/>
<evidence type="ECO:0000313" key="3">
    <source>
        <dbReference type="EMBL" id="OGK50954.1"/>
    </source>
</evidence>
<proteinExistence type="predicted"/>